<comment type="caution">
    <text evidence="2">The sequence shown here is derived from an EMBL/GenBank/DDBJ whole genome shotgun (WGS) entry which is preliminary data.</text>
</comment>
<reference evidence="2 3" key="1">
    <citation type="submission" date="2009-02" db="EMBL/GenBank/DDBJ databases">
        <title>Sequencing of the draft genome and assembly of Dethiobacter alkaliphilus AHT 1.</title>
        <authorList>
            <consortium name="US DOE Joint Genome Institute (JGI-PGF)"/>
            <person name="Lucas S."/>
            <person name="Copeland A."/>
            <person name="Lapidus A."/>
            <person name="Glavina del Rio T."/>
            <person name="Dalin E."/>
            <person name="Tice H."/>
            <person name="Bruce D."/>
            <person name="Goodwin L."/>
            <person name="Pitluck S."/>
            <person name="Larimer F."/>
            <person name="Land M.L."/>
            <person name="Hauser L."/>
            <person name="Muyzer G."/>
        </authorList>
    </citation>
    <scope>NUCLEOTIDE SEQUENCE [LARGE SCALE GENOMIC DNA]</scope>
    <source>
        <strain evidence="2 3">AHT 1</strain>
    </source>
</reference>
<comment type="similarity">
    <text evidence="1">Belongs to the bactofilin family.</text>
</comment>
<dbReference type="Proteomes" id="UP000006443">
    <property type="component" value="Unassembled WGS sequence"/>
</dbReference>
<evidence type="ECO:0008006" key="4">
    <source>
        <dbReference type="Google" id="ProtNLM"/>
    </source>
</evidence>
<dbReference type="EMBL" id="ACJM01000022">
    <property type="protein sequence ID" value="EEG76215.1"/>
    <property type="molecule type" value="Genomic_DNA"/>
</dbReference>
<name>C0GKA0_DETAL</name>
<dbReference type="PANTHER" id="PTHR35024">
    <property type="entry name" value="HYPOTHETICAL CYTOSOLIC PROTEIN"/>
    <property type="match status" value="1"/>
</dbReference>
<dbReference type="RefSeq" id="WP_008518770.1">
    <property type="nucleotide sequence ID" value="NZ_ACJM01000022.1"/>
</dbReference>
<dbReference type="InterPro" id="IPR007607">
    <property type="entry name" value="BacA/B"/>
</dbReference>
<dbReference type="OrthoDB" id="9802488at2"/>
<evidence type="ECO:0000256" key="1">
    <source>
        <dbReference type="ARBA" id="ARBA00044755"/>
    </source>
</evidence>
<evidence type="ECO:0000313" key="2">
    <source>
        <dbReference type="EMBL" id="EEG76215.1"/>
    </source>
</evidence>
<accession>C0GKA0</accession>
<proteinExistence type="inferred from homology"/>
<gene>
    <name evidence="2" type="ORF">DealDRAFT_2909</name>
</gene>
<dbReference type="Pfam" id="PF04519">
    <property type="entry name" value="Bactofilin"/>
    <property type="match status" value="1"/>
</dbReference>
<organism evidence="2 3">
    <name type="scientific">Dethiobacter alkaliphilus AHT 1</name>
    <dbReference type="NCBI Taxonomy" id="555088"/>
    <lineage>
        <taxon>Bacteria</taxon>
        <taxon>Bacillati</taxon>
        <taxon>Bacillota</taxon>
        <taxon>Dethiobacteria</taxon>
        <taxon>Dethiobacterales</taxon>
        <taxon>Dethiobacteraceae</taxon>
        <taxon>Dethiobacter</taxon>
    </lineage>
</organism>
<dbReference type="PANTHER" id="PTHR35024:SF4">
    <property type="entry name" value="POLYMER-FORMING CYTOSKELETAL PROTEIN"/>
    <property type="match status" value="1"/>
</dbReference>
<dbReference type="STRING" id="555088.DealDRAFT_2909"/>
<dbReference type="AlphaFoldDB" id="C0GKA0"/>
<evidence type="ECO:0000313" key="3">
    <source>
        <dbReference type="Proteomes" id="UP000006443"/>
    </source>
</evidence>
<sequence>MKRKKVIKEDKILTVIGKETMIAGTLKGNSPVRIDGGVEGEVHIDSDIIIGEGAVIQANVKGHNIQVAGRVVGNIEASGKLEMLTTGVVEGDVSVHTLHVADGAMLTGNCSMQRAPERKEVQKKANT</sequence>
<protein>
    <recommendedName>
        <fullName evidence="4">Integral membrane protein CcmA involved in cell shape determination</fullName>
    </recommendedName>
</protein>
<keyword evidence="3" id="KW-1185">Reference proteome</keyword>
<dbReference type="eggNOG" id="COG1664">
    <property type="taxonomic scope" value="Bacteria"/>
</dbReference>